<comment type="caution">
    <text evidence="2">The sequence shown here is derived from an EMBL/GenBank/DDBJ whole genome shotgun (WGS) entry which is preliminary data.</text>
</comment>
<dbReference type="Proteomes" id="UP001364617">
    <property type="component" value="Unassembled WGS sequence"/>
</dbReference>
<dbReference type="InterPro" id="IPR032071">
    <property type="entry name" value="DUF4806"/>
</dbReference>
<dbReference type="PANTHER" id="PTHR34153">
    <property type="entry name" value="SI:CH211-262H13.3-RELATED-RELATED"/>
    <property type="match status" value="1"/>
</dbReference>
<protein>
    <recommendedName>
        <fullName evidence="1">DUF4806 domain-containing protein</fullName>
    </recommendedName>
</protein>
<accession>A0AAN9CEZ4</accession>
<dbReference type="AlphaFoldDB" id="A0AAN9CEZ4"/>
<keyword evidence="3" id="KW-1185">Reference proteome</keyword>
<name>A0AAN9CEZ4_9TELE</name>
<feature type="domain" description="DUF4806" evidence="1">
    <location>
        <begin position="2"/>
        <end position="76"/>
    </location>
</feature>
<sequence>MDGSFLPLRDAEALLALDRDIKTKPEKRKDLVLTLGLAGGVTLKDTVWRVMKMLLQNDLACKMNWTGLHGKTSFQGLELKNVVAEAIQRNPGCRESTNQEVEHWLRRWLYLAGDREGGRRRRSTVLHHQPHTNT</sequence>
<gene>
    <name evidence="2" type="ORF">R3I93_019986</name>
</gene>
<organism evidence="2 3">
    <name type="scientific">Phoxinus phoxinus</name>
    <name type="common">Eurasian minnow</name>
    <dbReference type="NCBI Taxonomy" id="58324"/>
    <lineage>
        <taxon>Eukaryota</taxon>
        <taxon>Metazoa</taxon>
        <taxon>Chordata</taxon>
        <taxon>Craniata</taxon>
        <taxon>Vertebrata</taxon>
        <taxon>Euteleostomi</taxon>
        <taxon>Actinopterygii</taxon>
        <taxon>Neopterygii</taxon>
        <taxon>Teleostei</taxon>
        <taxon>Ostariophysi</taxon>
        <taxon>Cypriniformes</taxon>
        <taxon>Leuciscidae</taxon>
        <taxon>Phoxininae</taxon>
        <taxon>Phoxinus</taxon>
    </lineage>
</organism>
<proteinExistence type="predicted"/>
<reference evidence="2 3" key="1">
    <citation type="submission" date="2024-02" db="EMBL/GenBank/DDBJ databases">
        <title>Chromosome-level genome assembly of the Eurasian Minnow (Phoxinus phoxinus).</title>
        <authorList>
            <person name="Oriowo T.O."/>
            <person name="Martin S."/>
            <person name="Stange M."/>
            <person name="Chrysostomakis Y."/>
            <person name="Brown T."/>
            <person name="Winkler S."/>
            <person name="Kukowka S."/>
            <person name="Myers E.W."/>
            <person name="Bohne A."/>
        </authorList>
    </citation>
    <scope>NUCLEOTIDE SEQUENCE [LARGE SCALE GENOMIC DNA]</scope>
    <source>
        <strain evidence="2">ZFMK-TIS-60720</strain>
        <tissue evidence="2">Whole Organism</tissue>
    </source>
</reference>
<dbReference type="Pfam" id="PF16064">
    <property type="entry name" value="DUF4806"/>
    <property type="match status" value="1"/>
</dbReference>
<dbReference type="EMBL" id="JAYKXH010000021">
    <property type="protein sequence ID" value="KAK7130498.1"/>
    <property type="molecule type" value="Genomic_DNA"/>
</dbReference>
<evidence type="ECO:0000313" key="2">
    <source>
        <dbReference type="EMBL" id="KAK7130498.1"/>
    </source>
</evidence>
<evidence type="ECO:0000259" key="1">
    <source>
        <dbReference type="Pfam" id="PF16064"/>
    </source>
</evidence>
<dbReference type="PANTHER" id="PTHR34153:SF2">
    <property type="entry name" value="SI:CH211-262H13.3-RELATED"/>
    <property type="match status" value="1"/>
</dbReference>
<evidence type="ECO:0000313" key="3">
    <source>
        <dbReference type="Proteomes" id="UP001364617"/>
    </source>
</evidence>